<keyword evidence="2" id="KW-0238">DNA-binding</keyword>
<evidence type="ECO:0000256" key="3">
    <source>
        <dbReference type="ARBA" id="ARBA00023163"/>
    </source>
</evidence>
<protein>
    <submittedName>
        <fullName evidence="6">Transcriptional regulator</fullName>
    </submittedName>
</protein>
<evidence type="ECO:0000313" key="5">
    <source>
        <dbReference type="EMBL" id="AUH01381.1"/>
    </source>
</evidence>
<reference evidence="6" key="4">
    <citation type="submission" date="2017-11" db="EMBL/GenBank/DDBJ databases">
        <title>Complete genome sequence of Serratia sp. ATCC 39006.</title>
        <authorList>
            <person name="Hampton H.G."/>
            <person name="Jackson S.A."/>
            <person name="Jauregui R."/>
            <person name="Poulter G.T.M."/>
            <person name="Salmond G.P.C."/>
            <person name="Fineran P.C."/>
        </authorList>
    </citation>
    <scope>NUCLEOTIDE SEQUENCE</scope>
    <source>
        <strain evidence="6">ATCC 39006</strain>
    </source>
</reference>
<dbReference type="Proteomes" id="UP000017700">
    <property type="component" value="Chromosome"/>
</dbReference>
<dbReference type="SMART" id="SM00354">
    <property type="entry name" value="HTH_LACI"/>
    <property type="match status" value="1"/>
</dbReference>
<dbReference type="Pfam" id="PF00356">
    <property type="entry name" value="LacI"/>
    <property type="match status" value="1"/>
</dbReference>
<name>A0A2I5T9Y7_SERS3</name>
<reference evidence="5 8" key="3">
    <citation type="submission" date="2017-11" db="EMBL/GenBank/DDBJ databases">
        <title>Complete genome sequence of Serratia sp. ATCC 39006 LacA.</title>
        <authorList>
            <person name="Hampton H.G."/>
            <person name="Jackson S.A."/>
            <person name="Jauregui R."/>
            <person name="Poulter G.T.M."/>
            <person name="Salmond G.P.C."/>
            <person name="Fineran P.C."/>
        </authorList>
    </citation>
    <scope>NUCLEOTIDE SEQUENCE [LARGE SCALE GENOMIC DNA]</scope>
    <source>
        <strain evidence="5 8">ATCC 39006</strain>
    </source>
</reference>
<dbReference type="InterPro" id="IPR001761">
    <property type="entry name" value="Peripla_BP/Lac1_sug-bd_dom"/>
</dbReference>
<dbReference type="CDD" id="cd01392">
    <property type="entry name" value="HTH_LacI"/>
    <property type="match status" value="1"/>
</dbReference>
<keyword evidence="7" id="KW-1185">Reference proteome</keyword>
<accession>A0A2I5T9Y7</accession>
<dbReference type="InterPro" id="IPR010982">
    <property type="entry name" value="Lambda_DNA-bd_dom_sf"/>
</dbReference>
<reference evidence="6 7" key="1">
    <citation type="journal article" date="2013" name="Genome Announc.">
        <title>Draft genome sequence of Serratia sp. strain ATCC 39006, a model bacterium for analysis of the biosynthesis and regulation of prodigiosin, a carbapenem, and gas vesicles.</title>
        <authorList>
            <person name="Fineran P.C."/>
            <person name="Iglesias Cans M.C."/>
            <person name="Ramsay J.P."/>
            <person name="Wilf N.M."/>
            <person name="Cossyleon D."/>
            <person name="McNeil M.B."/>
            <person name="Williamson N.R."/>
            <person name="Monson R.E."/>
            <person name="Becher S.A."/>
            <person name="Stanton J.A."/>
            <person name="Brugger K."/>
            <person name="Brown S.D."/>
            <person name="Salmond G.P."/>
        </authorList>
    </citation>
    <scope>NUCLEOTIDE SEQUENCE [LARGE SCALE GENOMIC DNA]</scope>
    <source>
        <strain evidence="6">ATCC 39006</strain>
        <strain evidence="7">ATCC 39006 / SC 11482</strain>
    </source>
</reference>
<dbReference type="EMBL" id="CP025085">
    <property type="protein sequence ID" value="AUH01381.1"/>
    <property type="molecule type" value="Genomic_DNA"/>
</dbReference>
<dbReference type="OrthoDB" id="9798934at2"/>
<dbReference type="Proteomes" id="UP000233778">
    <property type="component" value="Chromosome"/>
</dbReference>
<dbReference type="SUPFAM" id="SSF53822">
    <property type="entry name" value="Periplasmic binding protein-like I"/>
    <property type="match status" value="1"/>
</dbReference>
<dbReference type="SUPFAM" id="SSF47413">
    <property type="entry name" value="lambda repressor-like DNA-binding domains"/>
    <property type="match status" value="1"/>
</dbReference>
<dbReference type="EMBL" id="CP025084">
    <property type="protein sequence ID" value="AUH05702.1"/>
    <property type="molecule type" value="Genomic_DNA"/>
</dbReference>
<dbReference type="PROSITE" id="PS50932">
    <property type="entry name" value="HTH_LACI_2"/>
    <property type="match status" value="1"/>
</dbReference>
<dbReference type="Pfam" id="PF00532">
    <property type="entry name" value="Peripla_BP_1"/>
    <property type="match status" value="1"/>
</dbReference>
<reference evidence="6" key="2">
    <citation type="submission" date="2013-09" db="EMBL/GenBank/DDBJ databases">
        <authorList>
            <person name="Wang G."/>
            <person name="Yang Y."/>
            <person name="Su Y."/>
        </authorList>
    </citation>
    <scope>NUCLEOTIDE SEQUENCE</scope>
    <source>
        <strain evidence="6">ATCC 39006</strain>
    </source>
</reference>
<evidence type="ECO:0000256" key="2">
    <source>
        <dbReference type="ARBA" id="ARBA00023125"/>
    </source>
</evidence>
<dbReference type="InterPro" id="IPR028082">
    <property type="entry name" value="Peripla_BP_I"/>
</dbReference>
<evidence type="ECO:0000259" key="4">
    <source>
        <dbReference type="PROSITE" id="PS50932"/>
    </source>
</evidence>
<proteinExistence type="predicted"/>
<dbReference type="AlphaFoldDB" id="A0A2I5T9Y7"/>
<keyword evidence="3" id="KW-0804">Transcription</keyword>
<dbReference type="CDD" id="cd20010">
    <property type="entry name" value="PBP1_AglR-like"/>
    <property type="match status" value="1"/>
</dbReference>
<dbReference type="STRING" id="104623.Ser39006_02058"/>
<dbReference type="Gene3D" id="3.40.50.2300">
    <property type="match status" value="2"/>
</dbReference>
<evidence type="ECO:0000313" key="7">
    <source>
        <dbReference type="Proteomes" id="UP000017700"/>
    </source>
</evidence>
<evidence type="ECO:0000313" key="6">
    <source>
        <dbReference type="EMBL" id="AUH05702.1"/>
    </source>
</evidence>
<organism evidence="6 7">
    <name type="scientific">Serratia sp. (strain ATCC 39006)</name>
    <name type="common">Prodigiosinella confusarubida</name>
    <dbReference type="NCBI Taxonomy" id="104623"/>
    <lineage>
        <taxon>Bacteria</taxon>
        <taxon>Pseudomonadati</taxon>
        <taxon>Pseudomonadota</taxon>
        <taxon>Gammaproteobacteria</taxon>
        <taxon>Enterobacterales</taxon>
        <taxon>Pectobacteriaceae</taxon>
        <taxon>Prodigiosinella</taxon>
    </lineage>
</organism>
<dbReference type="GO" id="GO:0003700">
    <property type="term" value="F:DNA-binding transcription factor activity"/>
    <property type="evidence" value="ECO:0007669"/>
    <property type="project" value="TreeGrafter"/>
</dbReference>
<dbReference type="PANTHER" id="PTHR30146">
    <property type="entry name" value="LACI-RELATED TRANSCRIPTIONAL REPRESSOR"/>
    <property type="match status" value="1"/>
</dbReference>
<evidence type="ECO:0000256" key="1">
    <source>
        <dbReference type="ARBA" id="ARBA00023015"/>
    </source>
</evidence>
<evidence type="ECO:0000313" key="8">
    <source>
        <dbReference type="Proteomes" id="UP000233778"/>
    </source>
</evidence>
<dbReference type="KEGG" id="serq:CWC46_17140"/>
<gene>
    <name evidence="5" type="ORF">CWC46_17140</name>
    <name evidence="6" type="ORF">Ser39006_017140</name>
</gene>
<keyword evidence="1" id="KW-0805">Transcription regulation</keyword>
<dbReference type="PANTHER" id="PTHR30146:SF155">
    <property type="entry name" value="ALANINE RACEMASE"/>
    <property type="match status" value="1"/>
</dbReference>
<sequence>MSLKVIAKKLGLSVTTVSRALNGYDDVAEETRLRVEEEARRRGYRPNTFARRLKMGKIDAVGLVFPVRSAPLSNYTFMDMVAEISHELATQEIDLLLIADEDTTDHHAFLRMVESRRVDALIIAHTLPDDARLHCLQELNFPFLALGRSNLPSPYAWFDFDNQAGVALATDRLVSLGHQRIAFLGENNPQSFIIQRREGYLAALQIAGLAFREAYFCLIEPSRRAGYQATLDLLALAEPPTAIVTDCSTQGEGAALALRECGRLQGENAISLIIYDGLPGDSIIDTPVTAITQATRAEVGRQIAQMVFRLIAGQDVSTLQVLWQPQLCLGSTDNPPSH</sequence>
<dbReference type="RefSeq" id="WP_021015324.1">
    <property type="nucleotide sequence ID" value="NZ_CP025084.1"/>
</dbReference>
<dbReference type="Gene3D" id="1.10.260.40">
    <property type="entry name" value="lambda repressor-like DNA-binding domains"/>
    <property type="match status" value="1"/>
</dbReference>
<feature type="domain" description="HTH lacI-type" evidence="4">
    <location>
        <begin position="1"/>
        <end position="55"/>
    </location>
</feature>
<dbReference type="GO" id="GO:0000976">
    <property type="term" value="F:transcription cis-regulatory region binding"/>
    <property type="evidence" value="ECO:0007669"/>
    <property type="project" value="TreeGrafter"/>
</dbReference>
<dbReference type="KEGG" id="sera:Ser39006_017140"/>
<dbReference type="InterPro" id="IPR000843">
    <property type="entry name" value="HTH_LacI"/>
</dbReference>